<organism evidence="1 2">
    <name type="scientific">Hypoxylon rubiginosum</name>
    <dbReference type="NCBI Taxonomy" id="110542"/>
    <lineage>
        <taxon>Eukaryota</taxon>
        <taxon>Fungi</taxon>
        <taxon>Dikarya</taxon>
        <taxon>Ascomycota</taxon>
        <taxon>Pezizomycotina</taxon>
        <taxon>Sordariomycetes</taxon>
        <taxon>Xylariomycetidae</taxon>
        <taxon>Xylariales</taxon>
        <taxon>Hypoxylaceae</taxon>
        <taxon>Hypoxylon</taxon>
    </lineage>
</organism>
<comment type="caution">
    <text evidence="1">The sequence shown here is derived from an EMBL/GenBank/DDBJ whole genome shotgun (WGS) entry which is preliminary data.</text>
</comment>
<dbReference type="EMBL" id="MU393570">
    <property type="protein sequence ID" value="KAI4860860.1"/>
    <property type="molecule type" value="Genomic_DNA"/>
</dbReference>
<accession>A0ACB9YN70</accession>
<protein>
    <submittedName>
        <fullName evidence="1">Uncharacterized protein</fullName>
    </submittedName>
</protein>
<dbReference type="Proteomes" id="UP001497700">
    <property type="component" value="Unassembled WGS sequence"/>
</dbReference>
<reference evidence="1 2" key="1">
    <citation type="journal article" date="2022" name="New Phytol.">
        <title>Ecological generalism drives hyperdiversity of secondary metabolite gene clusters in xylarialean endophytes.</title>
        <authorList>
            <person name="Franco M.E.E."/>
            <person name="Wisecaver J.H."/>
            <person name="Arnold A.E."/>
            <person name="Ju Y.M."/>
            <person name="Slot J.C."/>
            <person name="Ahrendt S."/>
            <person name="Moore L.P."/>
            <person name="Eastman K.E."/>
            <person name="Scott K."/>
            <person name="Konkel Z."/>
            <person name="Mondo S.J."/>
            <person name="Kuo A."/>
            <person name="Hayes R.D."/>
            <person name="Haridas S."/>
            <person name="Andreopoulos B."/>
            <person name="Riley R."/>
            <person name="LaButti K."/>
            <person name="Pangilinan J."/>
            <person name="Lipzen A."/>
            <person name="Amirebrahimi M."/>
            <person name="Yan J."/>
            <person name="Adam C."/>
            <person name="Keymanesh K."/>
            <person name="Ng V."/>
            <person name="Louie K."/>
            <person name="Northen T."/>
            <person name="Drula E."/>
            <person name="Henrissat B."/>
            <person name="Hsieh H.M."/>
            <person name="Youens-Clark K."/>
            <person name="Lutzoni F."/>
            <person name="Miadlikowska J."/>
            <person name="Eastwood D.C."/>
            <person name="Hamelin R.C."/>
            <person name="Grigoriev I.V."/>
            <person name="U'Ren J.M."/>
        </authorList>
    </citation>
    <scope>NUCLEOTIDE SEQUENCE [LARGE SCALE GENOMIC DNA]</scope>
    <source>
        <strain evidence="1 2">CBS 119005</strain>
    </source>
</reference>
<evidence type="ECO:0000313" key="2">
    <source>
        <dbReference type="Proteomes" id="UP001497700"/>
    </source>
</evidence>
<proteinExistence type="predicted"/>
<keyword evidence="2" id="KW-1185">Reference proteome</keyword>
<name>A0ACB9YN70_9PEZI</name>
<evidence type="ECO:0000313" key="1">
    <source>
        <dbReference type="EMBL" id="KAI4860860.1"/>
    </source>
</evidence>
<sequence length="662" mass="74721">MAFQVSIGDVVLMTQITWRLAQTFTKGRKSAPAEFCEVENQLYSLSAALEAIGNACERGDINARAVSSAPTPLRSEGQPRGQNIIDNILENCFQTLKHLESIVKKYSIIGIQSTPTPTTSRLEIWNQFVIRNWRKIEWTTEKGDLDALRSQIMIHTNSLNLLIGITASSQSTSIRKSVEKTSDMVKELYEWYEDNLKGAMGIKNGDTMTKISLADNSSDGRAIHTHNSYHTFQLAIGTNKGREILCPKAYLNRGDNQTFTSMSASPTVKPMFGCSCQSQGGSSSHQTMVQRYELSHLTFPVRLAAAERSWIIYKASNRATNQLVILYIININPEYIQILEEVILQDLAIRRADMILNQSSGNSLTYISADTEEERILASIGELKIAQRSVESVTFNHGGRSHSRKWIENIQILQYQTLNLSSAMRTGQAEPLHPLEYAEVLISYDQQDEEGQDDVLSNTLHLRRNTILKLDENNALLRIESIDTTGTFEDERTVSLDCVGVTIQLTSREAARELHKKLEDMRMELFIRSLQYPRSDEMAAFRLRVARVECDNIYISDADVTVTTNTQGRHRLIIESRNKCTVVSQVLIEDFFDSPSGKLDYSGPTYVVQIEENGKRNVYKYERGFRYLNLSNAQADRMFKLAWNTMSTNSRQESDSPGPAGV</sequence>
<gene>
    <name evidence="1" type="ORF">F4820DRAFT_435537</name>
</gene>